<evidence type="ECO:0000313" key="1">
    <source>
        <dbReference type="EMBL" id="KAJ8250543.1"/>
    </source>
</evidence>
<evidence type="ECO:0000313" key="2">
    <source>
        <dbReference type="Proteomes" id="UP001152803"/>
    </source>
</evidence>
<dbReference type="EMBL" id="JAFJMO010000018">
    <property type="protein sequence ID" value="KAJ8250543.1"/>
    <property type="molecule type" value="Genomic_DNA"/>
</dbReference>
<organism evidence="1 2">
    <name type="scientific">Conger conger</name>
    <name type="common">Conger eel</name>
    <name type="synonym">Muraena conger</name>
    <dbReference type="NCBI Taxonomy" id="82655"/>
    <lineage>
        <taxon>Eukaryota</taxon>
        <taxon>Metazoa</taxon>
        <taxon>Chordata</taxon>
        <taxon>Craniata</taxon>
        <taxon>Vertebrata</taxon>
        <taxon>Euteleostomi</taxon>
        <taxon>Actinopterygii</taxon>
        <taxon>Neopterygii</taxon>
        <taxon>Teleostei</taxon>
        <taxon>Anguilliformes</taxon>
        <taxon>Congridae</taxon>
        <taxon>Conger</taxon>
    </lineage>
</organism>
<dbReference type="InterPro" id="IPR009003">
    <property type="entry name" value="Peptidase_S1_PA"/>
</dbReference>
<protein>
    <submittedName>
        <fullName evidence="1">Uncharacterized protein</fullName>
    </submittedName>
</protein>
<proteinExistence type="predicted"/>
<name>A0A9Q1CX02_CONCO</name>
<keyword evidence="2" id="KW-1185">Reference proteome</keyword>
<dbReference type="Proteomes" id="UP001152803">
    <property type="component" value="Unassembled WGS sequence"/>
</dbReference>
<dbReference type="AlphaFoldDB" id="A0A9Q1CX02"/>
<sequence length="283" mass="32770">MTGISGSSMGEDHTKIILHIIKYHGESSSLMYKRSNQIIYSNNIKNHLNSQKDFDPVGYIAVMTRPKGDILISQCFFAYANKKNILTTEHSVGPHAIFIFALFLSKHDILIYKIRPPIFYKCKIDYILLKLPKNSFIPWNIGLLDQIYGKPEIGKLVHLITNRKLKKTPHSIEAVITETHINLKKWDFLIDKFGIHGDSGAPVFDKDWGLCGMYRGCISVEQSNLKVCVNIIEIDKDIKIKQQFSKKKKKNQLKAFLALSNCIKFRKKNRNKIYYLYIQIYIR</sequence>
<gene>
    <name evidence="1" type="ORF">COCON_G00224650</name>
</gene>
<comment type="caution">
    <text evidence="1">The sequence shown here is derived from an EMBL/GenBank/DDBJ whole genome shotgun (WGS) entry which is preliminary data.</text>
</comment>
<dbReference type="OrthoDB" id="10548896at2759"/>
<reference evidence="1" key="1">
    <citation type="journal article" date="2023" name="Science">
        <title>Genome structures resolve the early diversification of teleost fishes.</title>
        <authorList>
            <person name="Parey E."/>
            <person name="Louis A."/>
            <person name="Montfort J."/>
            <person name="Bouchez O."/>
            <person name="Roques C."/>
            <person name="Iampietro C."/>
            <person name="Lluch J."/>
            <person name="Castinel A."/>
            <person name="Donnadieu C."/>
            <person name="Desvignes T."/>
            <person name="Floi Bucao C."/>
            <person name="Jouanno E."/>
            <person name="Wen M."/>
            <person name="Mejri S."/>
            <person name="Dirks R."/>
            <person name="Jansen H."/>
            <person name="Henkel C."/>
            <person name="Chen W.J."/>
            <person name="Zahm M."/>
            <person name="Cabau C."/>
            <person name="Klopp C."/>
            <person name="Thompson A.W."/>
            <person name="Robinson-Rechavi M."/>
            <person name="Braasch I."/>
            <person name="Lecointre G."/>
            <person name="Bobe J."/>
            <person name="Postlethwait J.H."/>
            <person name="Berthelot C."/>
            <person name="Roest Crollius H."/>
            <person name="Guiguen Y."/>
        </authorList>
    </citation>
    <scope>NUCLEOTIDE SEQUENCE</scope>
    <source>
        <strain evidence="1">Concon-B</strain>
    </source>
</reference>
<accession>A0A9Q1CX02</accession>
<dbReference type="SUPFAM" id="SSF50494">
    <property type="entry name" value="Trypsin-like serine proteases"/>
    <property type="match status" value="1"/>
</dbReference>